<comment type="caution">
    <text evidence="2">The sequence shown here is derived from an EMBL/GenBank/DDBJ whole genome shotgun (WGS) entry which is preliminary data.</text>
</comment>
<accession>A0A934NI70</accession>
<evidence type="ECO:0000259" key="1">
    <source>
        <dbReference type="PROSITE" id="PS51819"/>
    </source>
</evidence>
<dbReference type="AlphaFoldDB" id="A0A934NI70"/>
<dbReference type="PANTHER" id="PTHR47802">
    <property type="entry name" value="GLYOXALASE FAMILY PROTEIN, EXPRESSED"/>
    <property type="match status" value="1"/>
</dbReference>
<evidence type="ECO:0000313" key="3">
    <source>
        <dbReference type="Proteomes" id="UP000620075"/>
    </source>
</evidence>
<dbReference type="EMBL" id="JAEKNQ010000059">
    <property type="protein sequence ID" value="MBJ7604522.1"/>
    <property type="molecule type" value="Genomic_DNA"/>
</dbReference>
<dbReference type="SUPFAM" id="SSF54593">
    <property type="entry name" value="Glyoxalase/Bleomycin resistance protein/Dihydroxybiphenyl dioxygenase"/>
    <property type="match status" value="1"/>
</dbReference>
<dbReference type="InterPro" id="IPR004360">
    <property type="entry name" value="Glyas_Fos-R_dOase_dom"/>
</dbReference>
<dbReference type="Proteomes" id="UP000620075">
    <property type="component" value="Unassembled WGS sequence"/>
</dbReference>
<gene>
    <name evidence="2" type="ORF">JF888_15310</name>
</gene>
<dbReference type="RefSeq" id="WP_338182309.1">
    <property type="nucleotide sequence ID" value="NZ_JAEKNQ010000059.1"/>
</dbReference>
<evidence type="ECO:0000313" key="2">
    <source>
        <dbReference type="EMBL" id="MBJ7604522.1"/>
    </source>
</evidence>
<proteinExistence type="predicted"/>
<sequence>MVATGFNHVSISALDLEGSVRFYTEVLGLERLPTPNFGFPVQWLSVGGLQLHLFERLGPAPAYHHLALTVDDFEAAYTKSKELGIFDREAFGHHIYELPSKNVQMYLRDPGGNLVEIDHPNIDTINRSVVDEIRRLPQPQGRENLRATLFLAR</sequence>
<protein>
    <submittedName>
        <fullName evidence="2">VOC family protein</fullName>
    </submittedName>
</protein>
<dbReference type="Gene3D" id="3.10.180.10">
    <property type="entry name" value="2,3-Dihydroxybiphenyl 1,2-Dioxygenase, domain 1"/>
    <property type="match status" value="1"/>
</dbReference>
<dbReference type="InterPro" id="IPR029068">
    <property type="entry name" value="Glyas_Bleomycin-R_OHBP_Dase"/>
</dbReference>
<dbReference type="PANTHER" id="PTHR47802:SF1">
    <property type="entry name" value="GLYOXALASE FAMILY PROTEIN, EXPRESSED"/>
    <property type="match status" value="1"/>
</dbReference>
<reference evidence="2 3" key="1">
    <citation type="submission" date="2020-10" db="EMBL/GenBank/DDBJ databases">
        <title>Ca. Dormibacterota MAGs.</title>
        <authorList>
            <person name="Montgomery K."/>
        </authorList>
    </citation>
    <scope>NUCLEOTIDE SEQUENCE [LARGE SCALE GENOMIC DNA]</scope>
    <source>
        <strain evidence="2">SC8811_S16_3</strain>
    </source>
</reference>
<feature type="domain" description="VOC" evidence="1">
    <location>
        <begin position="5"/>
        <end position="120"/>
    </location>
</feature>
<dbReference type="PROSITE" id="PS51819">
    <property type="entry name" value="VOC"/>
    <property type="match status" value="1"/>
</dbReference>
<dbReference type="Pfam" id="PF00903">
    <property type="entry name" value="Glyoxalase"/>
    <property type="match status" value="1"/>
</dbReference>
<dbReference type="InterPro" id="IPR037523">
    <property type="entry name" value="VOC_core"/>
</dbReference>
<organism evidence="2 3">
    <name type="scientific">Candidatus Dormiibacter inghamiae</name>
    <dbReference type="NCBI Taxonomy" id="3127013"/>
    <lineage>
        <taxon>Bacteria</taxon>
        <taxon>Bacillati</taxon>
        <taxon>Candidatus Dormiibacterota</taxon>
        <taxon>Candidatus Dormibacteria</taxon>
        <taxon>Candidatus Dormibacterales</taxon>
        <taxon>Candidatus Dormibacteraceae</taxon>
        <taxon>Candidatus Dormiibacter</taxon>
    </lineage>
</organism>
<name>A0A934NI70_9BACT</name>